<feature type="region of interest" description="Disordered" evidence="1">
    <location>
        <begin position="1"/>
        <end position="20"/>
    </location>
</feature>
<comment type="caution">
    <text evidence="2">The sequence shown here is derived from an EMBL/GenBank/DDBJ whole genome shotgun (WGS) entry which is preliminary data.</text>
</comment>
<dbReference type="AlphaFoldDB" id="A0AAE1DAL6"/>
<evidence type="ECO:0000313" key="3">
    <source>
        <dbReference type="Proteomes" id="UP001283361"/>
    </source>
</evidence>
<sequence length="112" mass="12608">MPTSIHRDSTSDSFTDDSFSEGQQFHCRRAPISFDSPITAFQGSKRRQVACTCAARHFGASLRLPVEFDQDLDTSGRIEREKKRVLQSYCSAITCYIYSEKDVETLTKSGNS</sequence>
<gene>
    <name evidence="2" type="ORF">RRG08_009851</name>
</gene>
<organism evidence="2 3">
    <name type="scientific">Elysia crispata</name>
    <name type="common">lettuce slug</name>
    <dbReference type="NCBI Taxonomy" id="231223"/>
    <lineage>
        <taxon>Eukaryota</taxon>
        <taxon>Metazoa</taxon>
        <taxon>Spiralia</taxon>
        <taxon>Lophotrochozoa</taxon>
        <taxon>Mollusca</taxon>
        <taxon>Gastropoda</taxon>
        <taxon>Heterobranchia</taxon>
        <taxon>Euthyneura</taxon>
        <taxon>Panpulmonata</taxon>
        <taxon>Sacoglossa</taxon>
        <taxon>Placobranchoidea</taxon>
        <taxon>Plakobranchidae</taxon>
        <taxon>Elysia</taxon>
    </lineage>
</organism>
<dbReference type="EMBL" id="JAWDGP010004710">
    <property type="protein sequence ID" value="KAK3762463.1"/>
    <property type="molecule type" value="Genomic_DNA"/>
</dbReference>
<evidence type="ECO:0000256" key="1">
    <source>
        <dbReference type="SAM" id="MobiDB-lite"/>
    </source>
</evidence>
<evidence type="ECO:0000313" key="2">
    <source>
        <dbReference type="EMBL" id="KAK3762463.1"/>
    </source>
</evidence>
<feature type="compositionally biased region" description="Basic and acidic residues" evidence="1">
    <location>
        <begin position="1"/>
        <end position="10"/>
    </location>
</feature>
<name>A0AAE1DAL6_9GAST</name>
<protein>
    <submittedName>
        <fullName evidence="2">Uncharacterized protein</fullName>
    </submittedName>
</protein>
<keyword evidence="3" id="KW-1185">Reference proteome</keyword>
<proteinExistence type="predicted"/>
<reference evidence="2" key="1">
    <citation type="journal article" date="2023" name="G3 (Bethesda)">
        <title>A reference genome for the long-term kleptoplast-retaining sea slug Elysia crispata morphotype clarki.</title>
        <authorList>
            <person name="Eastman K.E."/>
            <person name="Pendleton A.L."/>
            <person name="Shaikh M.A."/>
            <person name="Suttiyut T."/>
            <person name="Ogas R."/>
            <person name="Tomko P."/>
            <person name="Gavelis G."/>
            <person name="Widhalm J.R."/>
            <person name="Wisecaver J.H."/>
        </authorList>
    </citation>
    <scope>NUCLEOTIDE SEQUENCE</scope>
    <source>
        <strain evidence="2">ECLA1</strain>
    </source>
</reference>
<dbReference type="Proteomes" id="UP001283361">
    <property type="component" value="Unassembled WGS sequence"/>
</dbReference>
<accession>A0AAE1DAL6</accession>